<feature type="transmembrane region" description="Helical" evidence="7">
    <location>
        <begin position="469"/>
        <end position="486"/>
    </location>
</feature>
<feature type="transmembrane region" description="Helical" evidence="7">
    <location>
        <begin position="156"/>
        <end position="177"/>
    </location>
</feature>
<evidence type="ECO:0000256" key="2">
    <source>
        <dbReference type="ARBA" id="ARBA00005364"/>
    </source>
</evidence>
<keyword evidence="4 7" id="KW-0812">Transmembrane</keyword>
<evidence type="ECO:0000313" key="9">
    <source>
        <dbReference type="EMBL" id="WZN62278.1"/>
    </source>
</evidence>
<evidence type="ECO:0000256" key="4">
    <source>
        <dbReference type="ARBA" id="ARBA00022692"/>
    </source>
</evidence>
<organism evidence="9 10">
    <name type="scientific">Chloropicon roscoffensis</name>
    <dbReference type="NCBI Taxonomy" id="1461544"/>
    <lineage>
        <taxon>Eukaryota</taxon>
        <taxon>Viridiplantae</taxon>
        <taxon>Chlorophyta</taxon>
        <taxon>Chloropicophyceae</taxon>
        <taxon>Chloropicales</taxon>
        <taxon>Chloropicaceae</taxon>
        <taxon>Chloropicon</taxon>
    </lineage>
</organism>
<evidence type="ECO:0000256" key="5">
    <source>
        <dbReference type="ARBA" id="ARBA00022989"/>
    </source>
</evidence>
<evidence type="ECO:0000313" key="10">
    <source>
        <dbReference type="Proteomes" id="UP001472866"/>
    </source>
</evidence>
<dbReference type="AlphaFoldDB" id="A0AAX4P8J3"/>
<feature type="transmembrane region" description="Helical" evidence="7">
    <location>
        <begin position="16"/>
        <end position="34"/>
    </location>
</feature>
<sequence length="514" mass="55593">MAMGDEAGEARQYGDAALYGVCILTALYSFYFVVDLRLIPAVRVLCERLHIPDDVAGATVLGAALNAPELFTAAISSLVLKDEVGVGVVMGSWNFNILLITGFSSLLARKRLRSRQLKVEWTFLQRDVYFYIVSVILIVVVCHDGLVTWQESISMTLFYVAYVVVCALSGVLARWLCPGSHKARVRKDLTLSFDEGGHLDFNATLRSIPEASPALEDALMGQEEPSPAMGEDAVVPNSGSGISTPLLASYPAEVSARLALSRSAEGRLQRSHSSIHPGHRIAIDARLVEAALDDECEIPLATDALQRAEEVELEAEAEEYHAKHLLAWPGAGASRWEKLAFVVNIPFNAFAMTIPWNEKIYAVTAVVATAWLALISYILSAASSRFGRALLIPDEVIGLTLDAVGTSMPNLLAAVMASKQGKVEIAICQAFGSNTFDALVAFGLVQGLRCCANGLRPVVINAKGVARDGVVDVAIVVAYVALLWASRMRLTRTFGYLNIIAYCAWLGTRLTVLY</sequence>
<dbReference type="PANTHER" id="PTHR10846">
    <property type="entry name" value="SODIUM/POTASSIUM/CALCIUM EXCHANGER"/>
    <property type="match status" value="1"/>
</dbReference>
<feature type="domain" description="Sodium/calcium exchanger membrane region" evidence="8">
    <location>
        <begin position="362"/>
        <end position="508"/>
    </location>
</feature>
<gene>
    <name evidence="9" type="ORF">HKI87_05g38140</name>
</gene>
<dbReference type="Proteomes" id="UP001472866">
    <property type="component" value="Chromosome 05"/>
</dbReference>
<dbReference type="PANTHER" id="PTHR10846:SF73">
    <property type="entry name" value="SODIUM_CALCIUM EXCHANGER MEMBRANE REGION DOMAIN-CONTAINING PROTEIN"/>
    <property type="match status" value="1"/>
</dbReference>
<feature type="transmembrane region" description="Helical" evidence="7">
    <location>
        <begin position="55"/>
        <end position="80"/>
    </location>
</feature>
<evidence type="ECO:0000256" key="7">
    <source>
        <dbReference type="SAM" id="Phobius"/>
    </source>
</evidence>
<dbReference type="EMBL" id="CP151505">
    <property type="protein sequence ID" value="WZN62278.1"/>
    <property type="molecule type" value="Genomic_DNA"/>
</dbReference>
<dbReference type="GO" id="GO:0006874">
    <property type="term" value="P:intracellular calcium ion homeostasis"/>
    <property type="evidence" value="ECO:0007669"/>
    <property type="project" value="TreeGrafter"/>
</dbReference>
<keyword evidence="5 7" id="KW-1133">Transmembrane helix</keyword>
<dbReference type="GO" id="GO:0005886">
    <property type="term" value="C:plasma membrane"/>
    <property type="evidence" value="ECO:0007669"/>
    <property type="project" value="TreeGrafter"/>
</dbReference>
<feature type="domain" description="Sodium/calcium exchanger membrane region" evidence="8">
    <location>
        <begin position="22"/>
        <end position="166"/>
    </location>
</feature>
<feature type="transmembrane region" description="Helical" evidence="7">
    <location>
        <begin position="128"/>
        <end position="150"/>
    </location>
</feature>
<keyword evidence="3" id="KW-0050">Antiport</keyword>
<dbReference type="GO" id="GO:0008273">
    <property type="term" value="F:calcium, potassium:sodium antiporter activity"/>
    <property type="evidence" value="ECO:0007669"/>
    <property type="project" value="TreeGrafter"/>
</dbReference>
<accession>A0AAX4P8J3</accession>
<dbReference type="Pfam" id="PF01699">
    <property type="entry name" value="Na_Ca_ex"/>
    <property type="match status" value="2"/>
</dbReference>
<reference evidence="9 10" key="1">
    <citation type="submission" date="2024-03" db="EMBL/GenBank/DDBJ databases">
        <title>Complete genome sequence of the green alga Chloropicon roscoffensis RCC1871.</title>
        <authorList>
            <person name="Lemieux C."/>
            <person name="Pombert J.-F."/>
            <person name="Otis C."/>
            <person name="Turmel M."/>
        </authorList>
    </citation>
    <scope>NUCLEOTIDE SEQUENCE [LARGE SCALE GENOMIC DNA]</scope>
    <source>
        <strain evidence="9 10">RCC1871</strain>
    </source>
</reference>
<evidence type="ECO:0000259" key="8">
    <source>
        <dbReference type="Pfam" id="PF01699"/>
    </source>
</evidence>
<evidence type="ECO:0000256" key="6">
    <source>
        <dbReference type="ARBA" id="ARBA00023136"/>
    </source>
</evidence>
<dbReference type="InterPro" id="IPR004837">
    <property type="entry name" value="NaCa_Exmemb"/>
</dbReference>
<dbReference type="Gene3D" id="1.20.1420.30">
    <property type="entry name" value="NCX, central ion-binding region"/>
    <property type="match status" value="2"/>
</dbReference>
<keyword evidence="3" id="KW-0813">Transport</keyword>
<comment type="similarity">
    <text evidence="2">Belongs to the Ca(2+):cation antiporter (CaCA) (TC 2.A.19) family. SLC24A subfamily.</text>
</comment>
<feature type="transmembrane region" description="Helical" evidence="7">
    <location>
        <begin position="493"/>
        <end position="512"/>
    </location>
</feature>
<dbReference type="InterPro" id="IPR004481">
    <property type="entry name" value="K/Na/Ca-exchanger"/>
</dbReference>
<keyword evidence="6 7" id="KW-0472">Membrane</keyword>
<feature type="transmembrane region" description="Helical" evidence="7">
    <location>
        <begin position="360"/>
        <end position="379"/>
    </location>
</feature>
<comment type="subcellular location">
    <subcellularLocation>
        <location evidence="1">Membrane</location>
        <topology evidence="1">Multi-pass membrane protein</topology>
    </subcellularLocation>
</comment>
<proteinExistence type="inferred from homology"/>
<evidence type="ECO:0000256" key="3">
    <source>
        <dbReference type="ARBA" id="ARBA00022449"/>
    </source>
</evidence>
<dbReference type="InterPro" id="IPR044880">
    <property type="entry name" value="NCX_ion-bd_dom_sf"/>
</dbReference>
<feature type="transmembrane region" description="Helical" evidence="7">
    <location>
        <begin position="86"/>
        <end position="107"/>
    </location>
</feature>
<name>A0AAX4P8J3_9CHLO</name>
<protein>
    <submittedName>
        <fullName evidence="9">Sodium/potassium/calcium exchanger</fullName>
    </submittedName>
</protein>
<evidence type="ECO:0000256" key="1">
    <source>
        <dbReference type="ARBA" id="ARBA00004141"/>
    </source>
</evidence>
<dbReference type="GO" id="GO:0005262">
    <property type="term" value="F:calcium channel activity"/>
    <property type="evidence" value="ECO:0007669"/>
    <property type="project" value="TreeGrafter"/>
</dbReference>
<keyword evidence="10" id="KW-1185">Reference proteome</keyword>